<evidence type="ECO:0000313" key="4">
    <source>
        <dbReference type="Proteomes" id="UP000015105"/>
    </source>
</evidence>
<dbReference type="Gramene" id="AET7Gv21146000.1">
    <property type="protein sequence ID" value="AET7Gv21146000.1"/>
    <property type="gene ID" value="AET7Gv21146000"/>
</dbReference>
<proteinExistence type="predicted"/>
<evidence type="ECO:0000256" key="1">
    <source>
        <dbReference type="PROSITE-ProRule" id="PRU00176"/>
    </source>
</evidence>
<reference evidence="3" key="4">
    <citation type="submission" date="2019-03" db="UniProtKB">
        <authorList>
            <consortium name="EnsemblPlants"/>
        </authorList>
    </citation>
    <scope>IDENTIFICATION</scope>
</reference>
<feature type="domain" description="RRM" evidence="2">
    <location>
        <begin position="44"/>
        <end position="123"/>
    </location>
</feature>
<dbReference type="Gene3D" id="3.30.70.330">
    <property type="match status" value="1"/>
</dbReference>
<reference evidence="3" key="3">
    <citation type="journal article" date="2017" name="Nature">
        <title>Genome sequence of the progenitor of the wheat D genome Aegilops tauschii.</title>
        <authorList>
            <person name="Luo M.C."/>
            <person name="Gu Y.Q."/>
            <person name="Puiu D."/>
            <person name="Wang H."/>
            <person name="Twardziok S.O."/>
            <person name="Deal K.R."/>
            <person name="Huo N."/>
            <person name="Zhu T."/>
            <person name="Wang L."/>
            <person name="Wang Y."/>
            <person name="McGuire P.E."/>
            <person name="Liu S."/>
            <person name="Long H."/>
            <person name="Ramasamy R.K."/>
            <person name="Rodriguez J.C."/>
            <person name="Van S.L."/>
            <person name="Yuan L."/>
            <person name="Wang Z."/>
            <person name="Xia Z."/>
            <person name="Xiao L."/>
            <person name="Anderson O.D."/>
            <person name="Ouyang S."/>
            <person name="Liang Y."/>
            <person name="Zimin A.V."/>
            <person name="Pertea G."/>
            <person name="Qi P."/>
            <person name="Bennetzen J.L."/>
            <person name="Dai X."/>
            <person name="Dawson M.W."/>
            <person name="Muller H.G."/>
            <person name="Kugler K."/>
            <person name="Rivarola-Duarte L."/>
            <person name="Spannagl M."/>
            <person name="Mayer K.F.X."/>
            <person name="Lu F.H."/>
            <person name="Bevan M.W."/>
            <person name="Leroy P."/>
            <person name="Li P."/>
            <person name="You F.M."/>
            <person name="Sun Q."/>
            <person name="Liu Z."/>
            <person name="Lyons E."/>
            <person name="Wicker T."/>
            <person name="Salzberg S.L."/>
            <person name="Devos K.M."/>
            <person name="Dvorak J."/>
        </authorList>
    </citation>
    <scope>NUCLEOTIDE SEQUENCE [LARGE SCALE GENOMIC DNA]</scope>
    <source>
        <strain evidence="3">cv. AL8/78</strain>
    </source>
</reference>
<dbReference type="InterPro" id="IPR000504">
    <property type="entry name" value="RRM_dom"/>
</dbReference>
<evidence type="ECO:0000259" key="2">
    <source>
        <dbReference type="PROSITE" id="PS50102"/>
    </source>
</evidence>
<dbReference type="GO" id="GO:0003723">
    <property type="term" value="F:RNA binding"/>
    <property type="evidence" value="ECO:0007669"/>
    <property type="project" value="UniProtKB-UniRule"/>
</dbReference>
<reference evidence="4" key="1">
    <citation type="journal article" date="2014" name="Science">
        <title>Ancient hybridizations among the ancestral genomes of bread wheat.</title>
        <authorList>
            <consortium name="International Wheat Genome Sequencing Consortium,"/>
            <person name="Marcussen T."/>
            <person name="Sandve S.R."/>
            <person name="Heier L."/>
            <person name="Spannagl M."/>
            <person name="Pfeifer M."/>
            <person name="Jakobsen K.S."/>
            <person name="Wulff B.B."/>
            <person name="Steuernagel B."/>
            <person name="Mayer K.F."/>
            <person name="Olsen O.A."/>
        </authorList>
    </citation>
    <scope>NUCLEOTIDE SEQUENCE [LARGE SCALE GENOMIC DNA]</scope>
    <source>
        <strain evidence="4">cv. AL8/78</strain>
    </source>
</reference>
<dbReference type="PROSITE" id="PS50102">
    <property type="entry name" value="RRM"/>
    <property type="match status" value="1"/>
</dbReference>
<keyword evidence="1" id="KW-0694">RNA-binding</keyword>
<dbReference type="EnsemblPlants" id="AET7Gv21146000.1">
    <property type="protein sequence ID" value="AET7Gv21146000.1"/>
    <property type="gene ID" value="AET7Gv21146000"/>
</dbReference>
<dbReference type="SMART" id="SM00360">
    <property type="entry name" value="RRM"/>
    <property type="match status" value="1"/>
</dbReference>
<dbReference type="AlphaFoldDB" id="A0A453SY62"/>
<evidence type="ECO:0000313" key="3">
    <source>
        <dbReference type="EnsemblPlants" id="AET7Gv21146000.1"/>
    </source>
</evidence>
<reference evidence="4" key="2">
    <citation type="journal article" date="2017" name="Nat. Plants">
        <title>The Aegilops tauschii genome reveals multiple impacts of transposons.</title>
        <authorList>
            <person name="Zhao G."/>
            <person name="Zou C."/>
            <person name="Li K."/>
            <person name="Wang K."/>
            <person name="Li T."/>
            <person name="Gao L."/>
            <person name="Zhang X."/>
            <person name="Wang H."/>
            <person name="Yang Z."/>
            <person name="Liu X."/>
            <person name="Jiang W."/>
            <person name="Mao L."/>
            <person name="Kong X."/>
            <person name="Jiao Y."/>
            <person name="Jia J."/>
        </authorList>
    </citation>
    <scope>NUCLEOTIDE SEQUENCE [LARGE SCALE GENOMIC DNA]</scope>
    <source>
        <strain evidence="4">cv. AL8/78</strain>
    </source>
</reference>
<accession>A0A453SY62</accession>
<dbReference type="SUPFAM" id="SSF54928">
    <property type="entry name" value="RNA-binding domain, RBD"/>
    <property type="match status" value="1"/>
</dbReference>
<name>A0A453SY62_AEGTS</name>
<sequence>MDRCEVHVVPTQSIPVFPASMTRGRRGTSTTCKDGTTRSQSQQLTIYVRDLSPKVDSSRLRDMFSKHGKVTHAKVVYDKCGRLRGFGFVTMATQKGFNKAMAARNAVEWPHRNSGIKMFFSLHYFIASSLANANRSGRVSE</sequence>
<dbReference type="PANTHER" id="PTHR15241:SF304">
    <property type="entry name" value="RRM DOMAIN-CONTAINING PROTEIN"/>
    <property type="match status" value="1"/>
</dbReference>
<dbReference type="InterPro" id="IPR012677">
    <property type="entry name" value="Nucleotide-bd_a/b_plait_sf"/>
</dbReference>
<dbReference type="Pfam" id="PF00076">
    <property type="entry name" value="RRM_1"/>
    <property type="match status" value="1"/>
</dbReference>
<organism evidence="3 4">
    <name type="scientific">Aegilops tauschii subsp. strangulata</name>
    <name type="common">Goatgrass</name>
    <dbReference type="NCBI Taxonomy" id="200361"/>
    <lineage>
        <taxon>Eukaryota</taxon>
        <taxon>Viridiplantae</taxon>
        <taxon>Streptophyta</taxon>
        <taxon>Embryophyta</taxon>
        <taxon>Tracheophyta</taxon>
        <taxon>Spermatophyta</taxon>
        <taxon>Magnoliopsida</taxon>
        <taxon>Liliopsida</taxon>
        <taxon>Poales</taxon>
        <taxon>Poaceae</taxon>
        <taxon>BOP clade</taxon>
        <taxon>Pooideae</taxon>
        <taxon>Triticodae</taxon>
        <taxon>Triticeae</taxon>
        <taxon>Triticinae</taxon>
        <taxon>Aegilops</taxon>
    </lineage>
</organism>
<dbReference type="InterPro" id="IPR035979">
    <property type="entry name" value="RBD_domain_sf"/>
</dbReference>
<dbReference type="STRING" id="200361.A0A453SY62"/>
<keyword evidence="4" id="KW-1185">Reference proteome</keyword>
<reference evidence="3" key="5">
    <citation type="journal article" date="2021" name="G3 (Bethesda)">
        <title>Aegilops tauschii genome assembly Aet v5.0 features greater sequence contiguity and improved annotation.</title>
        <authorList>
            <person name="Wang L."/>
            <person name="Zhu T."/>
            <person name="Rodriguez J.C."/>
            <person name="Deal K.R."/>
            <person name="Dubcovsky J."/>
            <person name="McGuire P.E."/>
            <person name="Lux T."/>
            <person name="Spannagl M."/>
            <person name="Mayer K.F.X."/>
            <person name="Baldrich P."/>
            <person name="Meyers B.C."/>
            <person name="Huo N."/>
            <person name="Gu Y.Q."/>
            <person name="Zhou H."/>
            <person name="Devos K.M."/>
            <person name="Bennetzen J.L."/>
            <person name="Unver T."/>
            <person name="Budak H."/>
            <person name="Gulick P.J."/>
            <person name="Galiba G."/>
            <person name="Kalapos B."/>
            <person name="Nelson D.R."/>
            <person name="Li P."/>
            <person name="You F.M."/>
            <person name="Luo M.C."/>
            <person name="Dvorak J."/>
        </authorList>
    </citation>
    <scope>NUCLEOTIDE SEQUENCE [LARGE SCALE GENOMIC DNA]</scope>
    <source>
        <strain evidence="3">cv. AL8/78</strain>
    </source>
</reference>
<dbReference type="Proteomes" id="UP000015105">
    <property type="component" value="Chromosome 7D"/>
</dbReference>
<dbReference type="PANTHER" id="PTHR15241">
    <property type="entry name" value="TRANSFORMER-2-RELATED"/>
    <property type="match status" value="1"/>
</dbReference>
<protein>
    <recommendedName>
        <fullName evidence="2">RRM domain-containing protein</fullName>
    </recommendedName>
</protein>